<organism evidence="1 2">
    <name type="scientific">Actinobacillus porcitonsillarum</name>
    <dbReference type="NCBI Taxonomy" id="189834"/>
    <lineage>
        <taxon>Bacteria</taxon>
        <taxon>Pseudomonadati</taxon>
        <taxon>Pseudomonadota</taxon>
        <taxon>Gammaproteobacteria</taxon>
        <taxon>Pasteurellales</taxon>
        <taxon>Pasteurellaceae</taxon>
        <taxon>Actinobacillus</taxon>
    </lineage>
</organism>
<evidence type="ECO:0000313" key="2">
    <source>
        <dbReference type="Proteomes" id="UP000244920"/>
    </source>
</evidence>
<protein>
    <submittedName>
        <fullName evidence="1">Addiction module toxin RelE</fullName>
    </submittedName>
</protein>
<dbReference type="InterPro" id="IPR009241">
    <property type="entry name" value="HigB-like"/>
</dbReference>
<proteinExistence type="predicted"/>
<accession>A0A2U8FGU3</accession>
<keyword evidence="2" id="KW-1185">Reference proteome</keyword>
<sequence>MAEIIWTVITTDCFNKWYEQQDEDTQDSVLAHLLRLQQIGPYLARPYADTINGSAYSNMKELRIQHRGKPIRAFFAFDPLRQAIVLCAGDKSNDKKFYEKMLRIAETEFTRYLNKLESKK</sequence>
<dbReference type="AlphaFoldDB" id="A0A2U8FGU3"/>
<dbReference type="Pfam" id="PF05973">
    <property type="entry name" value="Gp49"/>
    <property type="match status" value="1"/>
</dbReference>
<dbReference type="Proteomes" id="UP000244920">
    <property type="component" value="Chromosome"/>
</dbReference>
<name>A0A2U8FGU3_9PAST</name>
<dbReference type="EMBL" id="CP029206">
    <property type="protein sequence ID" value="AWI50137.1"/>
    <property type="molecule type" value="Genomic_DNA"/>
</dbReference>
<gene>
    <name evidence="1" type="ORF">DDU33_00875</name>
</gene>
<dbReference type="KEGG" id="apor:DDU33_00875"/>
<reference evidence="2" key="1">
    <citation type="submission" date="2018-05" db="EMBL/GenBank/DDBJ databases">
        <title>Complete genome sequence of Actinobacillus porcitonsillarum reference strain 9953L55 (CCUG 46996).</title>
        <authorList>
            <person name="Dona V."/>
            <person name="Perreten V."/>
        </authorList>
    </citation>
    <scope>NUCLEOTIDE SEQUENCE [LARGE SCALE GENOMIC DNA]</scope>
    <source>
        <strain evidence="2">9953L55</strain>
    </source>
</reference>
<evidence type="ECO:0000313" key="1">
    <source>
        <dbReference type="EMBL" id="AWI50137.1"/>
    </source>
</evidence>